<evidence type="ECO:0008006" key="5">
    <source>
        <dbReference type="Google" id="ProtNLM"/>
    </source>
</evidence>
<proteinExistence type="inferred from homology"/>
<dbReference type="GO" id="GO:0016407">
    <property type="term" value="F:acetyltransferase activity"/>
    <property type="evidence" value="ECO:0007669"/>
    <property type="project" value="InterPro"/>
</dbReference>
<organism evidence="4">
    <name type="scientific">uncultured Thermomicrobiales bacterium</name>
    <dbReference type="NCBI Taxonomy" id="1645740"/>
    <lineage>
        <taxon>Bacteria</taxon>
        <taxon>Pseudomonadati</taxon>
        <taxon>Thermomicrobiota</taxon>
        <taxon>Thermomicrobia</taxon>
        <taxon>Thermomicrobiales</taxon>
        <taxon>environmental samples</taxon>
    </lineage>
</organism>
<gene>
    <name evidence="4" type="ORF">AVDCRST_MAG73-1839</name>
</gene>
<dbReference type="Pfam" id="PF00797">
    <property type="entry name" value="Acetyltransf_2"/>
    <property type="match status" value="1"/>
</dbReference>
<dbReference type="PRINTS" id="PR01543">
    <property type="entry name" value="ANATRNSFRASE"/>
</dbReference>
<dbReference type="AlphaFoldDB" id="A0A6J4U4S4"/>
<dbReference type="InterPro" id="IPR038765">
    <property type="entry name" value="Papain-like_cys_pep_sf"/>
</dbReference>
<dbReference type="SUPFAM" id="SSF54001">
    <property type="entry name" value="Cysteine proteinases"/>
    <property type="match status" value="1"/>
</dbReference>
<name>A0A6J4U4S4_9BACT</name>
<accession>A0A6J4U4S4</accession>
<evidence type="ECO:0000256" key="3">
    <source>
        <dbReference type="SAM" id="MobiDB-lite"/>
    </source>
</evidence>
<protein>
    <recommendedName>
        <fullName evidence="5">Arylamine N-acetyltransferase</fullName>
    </recommendedName>
</protein>
<dbReference type="EMBL" id="CADCWE010000115">
    <property type="protein sequence ID" value="CAA9540441.1"/>
    <property type="molecule type" value="Genomic_DNA"/>
</dbReference>
<sequence>MDTGAYLDRIGYAGPTAPTVETLAALQRAHLLAVPFENLDIHLGRPISQDEGALFAKIVGERRGGFCYELNGLFAALLRALGFGVTQVSARFPNPDATDGYGPEFDHQILLATVPGESDRWLADAAGGRTGSTRPLRLVPGEEQPDPHDGTPFRLAEDGSGGSWTLWRMTDGTWGELYRFSTIPRRSADFAAMCRHHQTSPDSPFPNGLVCSRLNPDGRVTLGQDRLIVTHRGVRTETPLADPGAVRAALQDHFGIALPADRPLRSPLAGPIAVSGSP</sequence>
<reference evidence="4" key="1">
    <citation type="submission" date="2020-02" db="EMBL/GenBank/DDBJ databases">
        <authorList>
            <person name="Meier V. D."/>
        </authorList>
    </citation>
    <scope>NUCLEOTIDE SEQUENCE</scope>
    <source>
        <strain evidence="4">AVDCRST_MAG73</strain>
    </source>
</reference>
<evidence type="ECO:0000256" key="1">
    <source>
        <dbReference type="ARBA" id="ARBA00006547"/>
    </source>
</evidence>
<evidence type="ECO:0000256" key="2">
    <source>
        <dbReference type="RuleBase" id="RU003452"/>
    </source>
</evidence>
<evidence type="ECO:0000313" key="4">
    <source>
        <dbReference type="EMBL" id="CAA9540441.1"/>
    </source>
</evidence>
<dbReference type="PANTHER" id="PTHR11786:SF0">
    <property type="entry name" value="ARYLAMINE N-ACETYLTRANSFERASE 4-RELATED"/>
    <property type="match status" value="1"/>
</dbReference>
<dbReference type="PANTHER" id="PTHR11786">
    <property type="entry name" value="N-HYDROXYARYLAMINE O-ACETYLTRANSFERASE"/>
    <property type="match status" value="1"/>
</dbReference>
<dbReference type="InterPro" id="IPR001447">
    <property type="entry name" value="Arylamine_N-AcTrfase"/>
</dbReference>
<dbReference type="Gene3D" id="2.40.128.150">
    <property type="entry name" value="Cysteine proteinases"/>
    <property type="match status" value="1"/>
</dbReference>
<comment type="similarity">
    <text evidence="1 2">Belongs to the arylamine N-acetyltransferase family.</text>
</comment>
<feature type="region of interest" description="Disordered" evidence="3">
    <location>
        <begin position="126"/>
        <end position="151"/>
    </location>
</feature>
<dbReference type="Gene3D" id="3.30.2140.10">
    <property type="entry name" value="Arylamine N-acetyltransferase"/>
    <property type="match status" value="1"/>
</dbReference>